<dbReference type="STRING" id="1442369.A0A0D2ITS6"/>
<dbReference type="GO" id="GO:0006826">
    <property type="term" value="P:iron ion transport"/>
    <property type="evidence" value="ECO:0007669"/>
    <property type="project" value="UniProtKB-ARBA"/>
</dbReference>
<dbReference type="GO" id="GO:0006879">
    <property type="term" value="P:intracellular iron ion homeostasis"/>
    <property type="evidence" value="ECO:0007669"/>
    <property type="project" value="TreeGrafter"/>
</dbReference>
<accession>A0A0D2ITS6</accession>
<proteinExistence type="inferred from homology"/>
<keyword evidence="5" id="KW-1003">Cell membrane</keyword>
<comment type="similarity">
    <text evidence="2">Belongs to the ferric reductase (FRE) family.</text>
</comment>
<dbReference type="AlphaFoldDB" id="A0A0D2ITS6"/>
<feature type="compositionally biased region" description="Basic and acidic residues" evidence="13">
    <location>
        <begin position="551"/>
        <end position="565"/>
    </location>
</feature>
<dbReference type="SFLD" id="SFLDS00052">
    <property type="entry name" value="Ferric_Reductase_Domain"/>
    <property type="match status" value="1"/>
</dbReference>
<evidence type="ECO:0000256" key="12">
    <source>
        <dbReference type="ARBA" id="ARBA00048483"/>
    </source>
</evidence>
<feature type="transmembrane region" description="Helical" evidence="14">
    <location>
        <begin position="55"/>
        <end position="75"/>
    </location>
</feature>
<evidence type="ECO:0000256" key="7">
    <source>
        <dbReference type="ARBA" id="ARBA00022982"/>
    </source>
</evidence>
<evidence type="ECO:0000256" key="14">
    <source>
        <dbReference type="SAM" id="Phobius"/>
    </source>
</evidence>
<evidence type="ECO:0000259" key="15">
    <source>
        <dbReference type="PROSITE" id="PS51384"/>
    </source>
</evidence>
<protein>
    <recommendedName>
        <fullName evidence="3">ferric-chelate reductase (NADPH)</fullName>
        <ecNumber evidence="3">1.16.1.9</ecNumber>
    </recommendedName>
</protein>
<dbReference type="HOGENOM" id="CLU_016134_0_0_1"/>
<keyword evidence="8 14" id="KW-1133">Transmembrane helix</keyword>
<dbReference type="Proteomes" id="UP000053617">
    <property type="component" value="Unassembled WGS sequence"/>
</dbReference>
<feature type="region of interest" description="Disordered" evidence="13">
    <location>
        <begin position="551"/>
        <end position="587"/>
    </location>
</feature>
<sequence>MTSIDHILPARHIQNMSEAAYLQPHWGYADRAVPCTNDPGSCAYLDVVYHSHDLGMLYCGILWATVGGVLFIWGIGRHLYPSVRQDQRLSSSVCEGERSDRTGGLHRVKSSIASYKRQYLLPDFLRPVFGRTTRLQVLILLTLTSYLLVWTFVGIVYDKWITPVKDMPEVYNTRTSLGPWSDRVGVLAYALTPLSVMLSSRESLLSLLTGVPYQHFNFLHRWLGYIIFLQSALHTMGWCIIEMRLYQPQPEVGLEWISSIYMIWGVIAMFFLTIIFVLSTPWAIRITGYEFFRKVHYVVAMLYIGACWGHWSKLNCYLIPSLVIWFIDRGARLARTALLHYNYLPSGGVGFRSVSATITHFTDADHGDVVRLDFVHPHGPWDVGQHFYLCLPEVSICQSHPFTPSSLPGNRPDGQVHSYIIRAKKGATRTLADLATMKSITIPDEKKITPVSPVTTPVILSGPYGVSIVSHLQPTTNVQCVAGGSGVTFVLPVLLGLINQAPVADRKLEFIWAIRRDMDLAWIKTELETLRRAGASHNLKIRIFVTRENDATATKQDETPAKSEFHNFAMSSSSSSSSMPKNTSGSRPGSFLICHPTSVEASPKSRHPDLGALVHSFVDSTIRGSTTVYGSGPGGMISDLRRIVAGCNSGAKVWDGNERFDVKLVCDDRLEW</sequence>
<dbReference type="InterPro" id="IPR013121">
    <property type="entry name" value="Fe_red_NAD-bd_6"/>
</dbReference>
<feature type="transmembrane region" description="Helical" evidence="14">
    <location>
        <begin position="261"/>
        <end position="283"/>
    </location>
</feature>
<dbReference type="InterPro" id="IPR017938">
    <property type="entry name" value="Riboflavin_synthase-like_b-brl"/>
</dbReference>
<keyword evidence="7" id="KW-0249">Electron transport</keyword>
<evidence type="ECO:0000256" key="1">
    <source>
        <dbReference type="ARBA" id="ARBA00004651"/>
    </source>
</evidence>
<dbReference type="GO" id="GO:0005886">
    <property type="term" value="C:plasma membrane"/>
    <property type="evidence" value="ECO:0007669"/>
    <property type="project" value="UniProtKB-SubCell"/>
</dbReference>
<evidence type="ECO:0000313" key="17">
    <source>
        <dbReference type="Proteomes" id="UP000053617"/>
    </source>
</evidence>
<dbReference type="GO" id="GO:0015677">
    <property type="term" value="P:copper ion import"/>
    <property type="evidence" value="ECO:0007669"/>
    <property type="project" value="TreeGrafter"/>
</dbReference>
<dbReference type="Pfam" id="PF08022">
    <property type="entry name" value="FAD_binding_8"/>
    <property type="match status" value="1"/>
</dbReference>
<evidence type="ECO:0000256" key="10">
    <source>
        <dbReference type="ARBA" id="ARBA00023065"/>
    </source>
</evidence>
<dbReference type="VEuPathDB" id="FungiDB:Z518_10272"/>
<keyword evidence="4" id="KW-0813">Transport</keyword>
<dbReference type="InterPro" id="IPR017927">
    <property type="entry name" value="FAD-bd_FR_type"/>
</dbReference>
<dbReference type="EC" id="1.16.1.9" evidence="3"/>
<dbReference type="InterPro" id="IPR039261">
    <property type="entry name" value="FNR_nucleotide-bd"/>
</dbReference>
<evidence type="ECO:0000256" key="13">
    <source>
        <dbReference type="SAM" id="MobiDB-lite"/>
    </source>
</evidence>
<evidence type="ECO:0000256" key="8">
    <source>
        <dbReference type="ARBA" id="ARBA00022989"/>
    </source>
</evidence>
<dbReference type="Pfam" id="PF01794">
    <property type="entry name" value="Ferric_reduct"/>
    <property type="match status" value="1"/>
</dbReference>
<name>A0A0D2ITS6_9EURO</name>
<comment type="subcellular location">
    <subcellularLocation>
        <location evidence="1">Cell membrane</location>
        <topology evidence="1">Multi-pass membrane protein</topology>
    </subcellularLocation>
</comment>
<dbReference type="InterPro" id="IPR013112">
    <property type="entry name" value="FAD-bd_8"/>
</dbReference>
<evidence type="ECO:0000256" key="3">
    <source>
        <dbReference type="ARBA" id="ARBA00012668"/>
    </source>
</evidence>
<keyword evidence="9" id="KW-0560">Oxidoreductase</keyword>
<evidence type="ECO:0000256" key="4">
    <source>
        <dbReference type="ARBA" id="ARBA00022448"/>
    </source>
</evidence>
<evidence type="ECO:0000256" key="2">
    <source>
        <dbReference type="ARBA" id="ARBA00006278"/>
    </source>
</evidence>
<evidence type="ECO:0000256" key="9">
    <source>
        <dbReference type="ARBA" id="ARBA00023002"/>
    </source>
</evidence>
<dbReference type="EMBL" id="KN847483">
    <property type="protein sequence ID" value="KIX00135.1"/>
    <property type="molecule type" value="Genomic_DNA"/>
</dbReference>
<dbReference type="SFLD" id="SFLDG01168">
    <property type="entry name" value="Ferric_reductase_subgroup_(FRE"/>
    <property type="match status" value="1"/>
</dbReference>
<dbReference type="Gene3D" id="3.40.50.80">
    <property type="entry name" value="Nucleotide-binding domain of ferredoxin-NADP reductase (FNR) module"/>
    <property type="match status" value="1"/>
</dbReference>
<dbReference type="PROSITE" id="PS51384">
    <property type="entry name" value="FAD_FR"/>
    <property type="match status" value="1"/>
</dbReference>
<feature type="transmembrane region" description="Helical" evidence="14">
    <location>
        <begin position="135"/>
        <end position="157"/>
    </location>
</feature>
<comment type="catalytic activity">
    <reaction evidence="12">
        <text>2 a Fe(II)-siderophore + NADP(+) + H(+) = 2 a Fe(III)-siderophore + NADPH</text>
        <dbReference type="Rhea" id="RHEA:28795"/>
        <dbReference type="Rhea" id="RHEA-COMP:11342"/>
        <dbReference type="Rhea" id="RHEA-COMP:11344"/>
        <dbReference type="ChEBI" id="CHEBI:15378"/>
        <dbReference type="ChEBI" id="CHEBI:29033"/>
        <dbReference type="ChEBI" id="CHEBI:29034"/>
        <dbReference type="ChEBI" id="CHEBI:57783"/>
        <dbReference type="ChEBI" id="CHEBI:58349"/>
        <dbReference type="EC" id="1.16.1.9"/>
    </reaction>
</comment>
<keyword evidence="17" id="KW-1185">Reference proteome</keyword>
<feature type="transmembrane region" description="Helical" evidence="14">
    <location>
        <begin position="222"/>
        <end position="241"/>
    </location>
</feature>
<keyword evidence="11 14" id="KW-0472">Membrane</keyword>
<dbReference type="SUPFAM" id="SSF52343">
    <property type="entry name" value="Ferredoxin reductase-like, C-terminal NADP-linked domain"/>
    <property type="match status" value="1"/>
</dbReference>
<dbReference type="InterPro" id="IPR051410">
    <property type="entry name" value="Ferric/Cupric_Reductase"/>
</dbReference>
<feature type="transmembrane region" description="Helical" evidence="14">
    <location>
        <begin position="295"/>
        <end position="311"/>
    </location>
</feature>
<dbReference type="GO" id="GO:0052851">
    <property type="term" value="F:ferric-chelate reductase (NADPH) activity"/>
    <property type="evidence" value="ECO:0007669"/>
    <property type="project" value="UniProtKB-EC"/>
</dbReference>
<keyword evidence="10" id="KW-0406">Ion transport</keyword>
<dbReference type="OrthoDB" id="167398at2759"/>
<keyword evidence="6 14" id="KW-0812">Transmembrane</keyword>
<gene>
    <name evidence="16" type="ORF">Z518_10272</name>
</gene>
<dbReference type="InterPro" id="IPR013130">
    <property type="entry name" value="Fe3_Rdtase_TM_dom"/>
</dbReference>
<reference evidence="16 17" key="1">
    <citation type="submission" date="2015-01" db="EMBL/GenBank/DDBJ databases">
        <title>The Genome Sequence of Rhinocladiella mackenzie CBS 650.93.</title>
        <authorList>
            <consortium name="The Broad Institute Genomics Platform"/>
            <person name="Cuomo C."/>
            <person name="de Hoog S."/>
            <person name="Gorbushina A."/>
            <person name="Stielow B."/>
            <person name="Teixiera M."/>
            <person name="Abouelleil A."/>
            <person name="Chapman S.B."/>
            <person name="Priest M."/>
            <person name="Young S.K."/>
            <person name="Wortman J."/>
            <person name="Nusbaum C."/>
            <person name="Birren B."/>
        </authorList>
    </citation>
    <scope>NUCLEOTIDE SEQUENCE [LARGE SCALE GENOMIC DNA]</scope>
    <source>
        <strain evidence="16 17">CBS 650.93</strain>
    </source>
</reference>
<dbReference type="RefSeq" id="XP_013267271.1">
    <property type="nucleotide sequence ID" value="XM_013411817.1"/>
</dbReference>
<dbReference type="CDD" id="cd06186">
    <property type="entry name" value="NOX_Duox_like_FAD_NADP"/>
    <property type="match status" value="1"/>
</dbReference>
<evidence type="ECO:0000313" key="16">
    <source>
        <dbReference type="EMBL" id="KIX00135.1"/>
    </source>
</evidence>
<dbReference type="GeneID" id="25298343"/>
<organism evidence="16 17">
    <name type="scientific">Rhinocladiella mackenziei CBS 650.93</name>
    <dbReference type="NCBI Taxonomy" id="1442369"/>
    <lineage>
        <taxon>Eukaryota</taxon>
        <taxon>Fungi</taxon>
        <taxon>Dikarya</taxon>
        <taxon>Ascomycota</taxon>
        <taxon>Pezizomycotina</taxon>
        <taxon>Eurotiomycetes</taxon>
        <taxon>Chaetothyriomycetidae</taxon>
        <taxon>Chaetothyriales</taxon>
        <taxon>Herpotrichiellaceae</taxon>
        <taxon>Rhinocladiella</taxon>
    </lineage>
</organism>
<feature type="domain" description="FAD-binding FR-type" evidence="15">
    <location>
        <begin position="351"/>
        <end position="470"/>
    </location>
</feature>
<evidence type="ECO:0000256" key="6">
    <source>
        <dbReference type="ARBA" id="ARBA00022692"/>
    </source>
</evidence>
<dbReference type="Pfam" id="PF08030">
    <property type="entry name" value="NAD_binding_6"/>
    <property type="match status" value="1"/>
</dbReference>
<evidence type="ECO:0000256" key="5">
    <source>
        <dbReference type="ARBA" id="ARBA00022475"/>
    </source>
</evidence>
<dbReference type="SUPFAM" id="SSF63380">
    <property type="entry name" value="Riboflavin synthase domain-like"/>
    <property type="match status" value="1"/>
</dbReference>
<dbReference type="PANTHER" id="PTHR32361:SF3">
    <property type="entry name" value="REDUCTASE, PUTATIVE (AFU_ORTHOLOGUE AFUA_6G13750)-RELATED"/>
    <property type="match status" value="1"/>
</dbReference>
<dbReference type="PANTHER" id="PTHR32361">
    <property type="entry name" value="FERRIC/CUPRIC REDUCTASE TRANSMEMBRANE COMPONENT"/>
    <property type="match status" value="1"/>
</dbReference>
<evidence type="ECO:0000256" key="11">
    <source>
        <dbReference type="ARBA" id="ARBA00023136"/>
    </source>
</evidence>